<dbReference type="EC" id="3.1.4.52" evidence="3"/>
<accession>A0ABZ2GDR8</accession>
<keyword evidence="4" id="KW-1185">Reference proteome</keyword>
<organism evidence="3 4">
    <name type="scientific">Pectobacterium cacticida</name>
    <dbReference type="NCBI Taxonomy" id="69221"/>
    <lineage>
        <taxon>Bacteria</taxon>
        <taxon>Pseudomonadati</taxon>
        <taxon>Pseudomonadota</taxon>
        <taxon>Gammaproteobacteria</taxon>
        <taxon>Enterobacterales</taxon>
        <taxon>Pectobacteriaceae</taxon>
        <taxon>Pectobacterium</taxon>
    </lineage>
</organism>
<dbReference type="PROSITE" id="PS50883">
    <property type="entry name" value="EAL"/>
    <property type="match status" value="1"/>
</dbReference>
<dbReference type="Proteomes" id="UP001379444">
    <property type="component" value="Chromosome"/>
</dbReference>
<evidence type="ECO:0000259" key="2">
    <source>
        <dbReference type="PROSITE" id="PS50883"/>
    </source>
</evidence>
<dbReference type="PANTHER" id="PTHR33121">
    <property type="entry name" value="CYCLIC DI-GMP PHOSPHODIESTERASE PDEF"/>
    <property type="match status" value="1"/>
</dbReference>
<dbReference type="InterPro" id="IPR050706">
    <property type="entry name" value="Cyclic-di-GMP_PDE-like"/>
</dbReference>
<evidence type="ECO:0000313" key="4">
    <source>
        <dbReference type="Proteomes" id="UP001379444"/>
    </source>
</evidence>
<name>A0ABZ2GDR8_9GAMM</name>
<dbReference type="CDD" id="cd01948">
    <property type="entry name" value="EAL"/>
    <property type="match status" value="1"/>
</dbReference>
<gene>
    <name evidence="3" type="primary">pdeH</name>
    <name evidence="3" type="ORF">QNA12_07110</name>
</gene>
<dbReference type="PANTHER" id="PTHR33121:SF78">
    <property type="entry name" value="CYCLIC DI-GMP PHOSPHODIESTERASE PDEH"/>
    <property type="match status" value="1"/>
</dbReference>
<dbReference type="GO" id="GO:0071111">
    <property type="term" value="F:cyclic-guanylate-specific phosphodiesterase activity"/>
    <property type="evidence" value="ECO:0007669"/>
    <property type="project" value="UniProtKB-EC"/>
</dbReference>
<dbReference type="Gene3D" id="3.20.20.450">
    <property type="entry name" value="EAL domain"/>
    <property type="match status" value="1"/>
</dbReference>
<feature type="region of interest" description="Disordered" evidence="1">
    <location>
        <begin position="1"/>
        <end position="29"/>
    </location>
</feature>
<feature type="domain" description="EAL" evidence="2">
    <location>
        <begin position="19"/>
        <end position="263"/>
    </location>
</feature>
<protein>
    <submittedName>
        <fullName evidence="3">Cyclic-guanylate-specific phosphodiesterase</fullName>
        <ecNumber evidence="3">3.1.4.52</ecNumber>
    </submittedName>
</protein>
<dbReference type="EMBL" id="CP125967">
    <property type="protein sequence ID" value="WWO39746.1"/>
    <property type="molecule type" value="Genomic_DNA"/>
</dbReference>
<dbReference type="NCBIfam" id="NF008617">
    <property type="entry name" value="PRK11596.1"/>
    <property type="match status" value="1"/>
</dbReference>
<dbReference type="RefSeq" id="WP_264496271.1">
    <property type="nucleotide sequence ID" value="NZ_CP109947.1"/>
</dbReference>
<evidence type="ECO:0000256" key="1">
    <source>
        <dbReference type="SAM" id="MobiDB-lite"/>
    </source>
</evidence>
<dbReference type="InterPro" id="IPR001633">
    <property type="entry name" value="EAL_dom"/>
</dbReference>
<dbReference type="SMART" id="SM00052">
    <property type="entry name" value="EAL"/>
    <property type="match status" value="1"/>
</dbReference>
<dbReference type="Pfam" id="PF00563">
    <property type="entry name" value="EAL"/>
    <property type="match status" value="1"/>
</dbReference>
<dbReference type="SUPFAM" id="SSF141868">
    <property type="entry name" value="EAL domain-like"/>
    <property type="match status" value="1"/>
</dbReference>
<keyword evidence="3" id="KW-0378">Hydrolase</keyword>
<reference evidence="3 4" key="1">
    <citation type="journal article" date="2024" name="Front. Plant Sci.">
        <title>Comprehensive phenomic and genomic studies of the species, Pectobacterium cacticida and proposal for reclassification as Alcorniella cacticida comb. nov.</title>
        <authorList>
            <person name="Jonca J."/>
            <person name="Pirhonen M."/>
            <person name="Waleron M.M."/>
            <person name="Gawor J."/>
            <person name="Mrozik A."/>
            <person name="Smoktunowicz M."/>
            <person name="Waleron K."/>
            <person name="Waleron M."/>
        </authorList>
    </citation>
    <scope>NUCLEOTIDE SEQUENCE [LARGE SCALE GENOMIC DNA]</scope>
    <source>
        <strain evidence="3 4">DPMP6</strain>
    </source>
</reference>
<dbReference type="InterPro" id="IPR035919">
    <property type="entry name" value="EAL_sf"/>
</dbReference>
<evidence type="ECO:0000313" key="3">
    <source>
        <dbReference type="EMBL" id="WWO39746.1"/>
    </source>
</evidence>
<proteinExistence type="predicted"/>
<sequence length="263" mass="29672">MAERIVQRKSHLNQAGAGTPQQGHEEPSGVDNWRLCQRKYTFQPIYRTSGRLMAIELLTAVSSPTVPPTLISPEKYFANIDVETRLSIIVEQLQLLSKWQCRFVRDDLLASLNIDGKTLLALQDCLEAKRLIATMPWVRFEIVENLGGLSKEVLTGLPEAQILWLDDFGCGMANFSSLMLVQYDCIKIARELFILLQQSGEGQAVFHSLIGLLSRFCNFVVIEGIETEEEWAIVQASKAYAAQGYYLSRPQPFENFDALKLDL</sequence>